<evidence type="ECO:0000259" key="3">
    <source>
        <dbReference type="SMART" id="SM00822"/>
    </source>
</evidence>
<name>A0A6V1MI94_HETAK</name>
<dbReference type="Gene3D" id="3.40.50.720">
    <property type="entry name" value="NAD(P)-binding Rossmann-like Domain"/>
    <property type="match status" value="1"/>
</dbReference>
<dbReference type="InterPro" id="IPR036291">
    <property type="entry name" value="NAD(P)-bd_dom_sf"/>
</dbReference>
<dbReference type="PRINTS" id="PR00080">
    <property type="entry name" value="SDRFAMILY"/>
</dbReference>
<comment type="similarity">
    <text evidence="1">Belongs to the short-chain dehydrogenases/reductases (SDR) family.</text>
</comment>
<gene>
    <name evidence="4" type="ORF">HAKA00212_LOCUS19749</name>
</gene>
<dbReference type="PROSITE" id="PS00061">
    <property type="entry name" value="ADH_SHORT"/>
    <property type="match status" value="1"/>
</dbReference>
<feature type="domain" description="Ketoreductase" evidence="3">
    <location>
        <begin position="69"/>
        <end position="258"/>
    </location>
</feature>
<dbReference type="InterPro" id="IPR020904">
    <property type="entry name" value="Sc_DH/Rdtase_CS"/>
</dbReference>
<dbReference type="PANTHER" id="PTHR42760">
    <property type="entry name" value="SHORT-CHAIN DEHYDROGENASES/REDUCTASES FAMILY MEMBER"/>
    <property type="match status" value="1"/>
</dbReference>
<dbReference type="GO" id="GO:0030497">
    <property type="term" value="P:fatty acid elongation"/>
    <property type="evidence" value="ECO:0007669"/>
    <property type="project" value="TreeGrafter"/>
</dbReference>
<feature type="region of interest" description="Disordered" evidence="2">
    <location>
        <begin position="1"/>
        <end position="68"/>
    </location>
</feature>
<feature type="compositionally biased region" description="Basic residues" evidence="2">
    <location>
        <begin position="1"/>
        <end position="12"/>
    </location>
</feature>
<protein>
    <recommendedName>
        <fullName evidence="3">Ketoreductase domain-containing protein</fullName>
    </recommendedName>
</protein>
<dbReference type="SMART" id="SM00822">
    <property type="entry name" value="PKS_KR"/>
    <property type="match status" value="1"/>
</dbReference>
<evidence type="ECO:0000313" key="4">
    <source>
        <dbReference type="EMBL" id="CAE0640925.1"/>
    </source>
</evidence>
<dbReference type="PRINTS" id="PR00081">
    <property type="entry name" value="GDHRDH"/>
</dbReference>
<dbReference type="NCBIfam" id="NF004847">
    <property type="entry name" value="PRK06198.1"/>
    <property type="match status" value="1"/>
</dbReference>
<evidence type="ECO:0000256" key="2">
    <source>
        <dbReference type="SAM" id="MobiDB-lite"/>
    </source>
</evidence>
<dbReference type="CDD" id="cd05233">
    <property type="entry name" value="SDR_c"/>
    <property type="match status" value="1"/>
</dbReference>
<accession>A0A6V1MI94</accession>
<dbReference type="InterPro" id="IPR002347">
    <property type="entry name" value="SDR_fam"/>
</dbReference>
<dbReference type="Pfam" id="PF13561">
    <property type="entry name" value="adh_short_C2"/>
    <property type="match status" value="1"/>
</dbReference>
<evidence type="ECO:0000256" key="1">
    <source>
        <dbReference type="ARBA" id="ARBA00006484"/>
    </source>
</evidence>
<feature type="compositionally biased region" description="Basic and acidic residues" evidence="2">
    <location>
        <begin position="13"/>
        <end position="54"/>
    </location>
</feature>
<organism evidence="4">
    <name type="scientific">Heterosigma akashiwo</name>
    <name type="common">Chromophytic alga</name>
    <name type="synonym">Heterosigma carterae</name>
    <dbReference type="NCBI Taxonomy" id="2829"/>
    <lineage>
        <taxon>Eukaryota</taxon>
        <taxon>Sar</taxon>
        <taxon>Stramenopiles</taxon>
        <taxon>Ochrophyta</taxon>
        <taxon>Raphidophyceae</taxon>
        <taxon>Chattonellales</taxon>
        <taxon>Chattonellaceae</taxon>
        <taxon>Heterosigma</taxon>
    </lineage>
</organism>
<dbReference type="GO" id="GO:0016616">
    <property type="term" value="F:oxidoreductase activity, acting on the CH-OH group of donors, NAD or NADP as acceptor"/>
    <property type="evidence" value="ECO:0007669"/>
    <property type="project" value="UniProtKB-ARBA"/>
</dbReference>
<sequence length="328" mass="34711">MGVHHDHGHGKKRAEPENEEQKAGQSEAKREKLSPEERSRSGDSDAETKQKQPDGKQPLSKPSFDVTGKNFIVTGGGQGLGRNIAECLAAQGAAGVLITCRSEEQGEKVKSYINSTNTNCQAEWMVADVAAEAQCAALVRRALGRFGALHGLVNAAGLTTRGTLESTDEATFDALLATNLKGPFFLTKHAARAMRDTAGASGGSVVNISSIASHAGAPFISCYSVTKAALNAMTKVHALELQRDRVRVNALAIGWTLTDNEHKIQLVERGPDWLEKGDAAHPFGRILRPVDVAAAAGFLLSDAALMISGAVLDQHPDFVNGQFAGVLP</sequence>
<reference evidence="4" key="1">
    <citation type="submission" date="2021-01" db="EMBL/GenBank/DDBJ databases">
        <authorList>
            <person name="Corre E."/>
            <person name="Pelletier E."/>
            <person name="Niang G."/>
            <person name="Scheremetjew M."/>
            <person name="Finn R."/>
            <person name="Kale V."/>
            <person name="Holt S."/>
            <person name="Cochrane G."/>
            <person name="Meng A."/>
            <person name="Brown T."/>
            <person name="Cohen L."/>
        </authorList>
    </citation>
    <scope>NUCLEOTIDE SEQUENCE</scope>
    <source>
        <strain evidence="4">CCMP3107</strain>
    </source>
</reference>
<dbReference type="PANTHER" id="PTHR42760:SF40">
    <property type="entry name" value="3-OXOACYL-[ACYL-CARRIER-PROTEIN] REDUCTASE, CHLOROPLASTIC"/>
    <property type="match status" value="1"/>
</dbReference>
<dbReference type="FunFam" id="3.40.50.720:FF:000084">
    <property type="entry name" value="Short-chain dehydrogenase reductase"/>
    <property type="match status" value="1"/>
</dbReference>
<dbReference type="AlphaFoldDB" id="A0A6V1MI94"/>
<dbReference type="EMBL" id="HBIU01043668">
    <property type="protein sequence ID" value="CAE0640925.1"/>
    <property type="molecule type" value="Transcribed_RNA"/>
</dbReference>
<dbReference type="InterPro" id="IPR057326">
    <property type="entry name" value="KR_dom"/>
</dbReference>
<dbReference type="SUPFAM" id="SSF51735">
    <property type="entry name" value="NAD(P)-binding Rossmann-fold domains"/>
    <property type="match status" value="1"/>
</dbReference>
<proteinExistence type="inferred from homology"/>